<feature type="binding site" evidence="2">
    <location>
        <position position="64"/>
    </location>
    <ligand>
        <name>substrate</name>
    </ligand>
</feature>
<organism evidence="3 4">
    <name type="scientific">Saccharothrix carnea</name>
    <dbReference type="NCBI Taxonomy" id="1280637"/>
    <lineage>
        <taxon>Bacteria</taxon>
        <taxon>Bacillati</taxon>
        <taxon>Actinomycetota</taxon>
        <taxon>Actinomycetes</taxon>
        <taxon>Pseudonocardiales</taxon>
        <taxon>Pseudonocardiaceae</taxon>
        <taxon>Saccharothrix</taxon>
    </lineage>
</organism>
<accession>A0A2P8IJI0</accession>
<dbReference type="GO" id="GO:0101006">
    <property type="term" value="F:protein histidine phosphatase activity"/>
    <property type="evidence" value="ECO:0007669"/>
    <property type="project" value="TreeGrafter"/>
</dbReference>
<feature type="binding site" evidence="2">
    <location>
        <begin position="85"/>
        <end position="88"/>
    </location>
    <ligand>
        <name>substrate</name>
    </ligand>
</feature>
<comment type="caution">
    <text evidence="3">The sequence shown here is derived from an EMBL/GenBank/DDBJ whole genome shotgun (WGS) entry which is preliminary data.</text>
</comment>
<dbReference type="Gene3D" id="3.40.50.1240">
    <property type="entry name" value="Phosphoglycerate mutase-like"/>
    <property type="match status" value="1"/>
</dbReference>
<dbReference type="Pfam" id="PF00300">
    <property type="entry name" value="His_Phos_1"/>
    <property type="match status" value="1"/>
</dbReference>
<reference evidence="3 4" key="1">
    <citation type="submission" date="2018-03" db="EMBL/GenBank/DDBJ databases">
        <title>Genomic Encyclopedia of Type Strains, Phase III (KMG-III): the genomes of soil and plant-associated and newly described type strains.</title>
        <authorList>
            <person name="Whitman W."/>
        </authorList>
    </citation>
    <scope>NUCLEOTIDE SEQUENCE [LARGE SCALE GENOMIC DNA]</scope>
    <source>
        <strain evidence="3 4">CGMCC 4.7097</strain>
    </source>
</reference>
<dbReference type="SMART" id="SM00855">
    <property type="entry name" value="PGAM"/>
    <property type="match status" value="1"/>
</dbReference>
<gene>
    <name evidence="3" type="ORF">B0I31_101861</name>
</gene>
<feature type="binding site" evidence="2">
    <location>
        <begin position="22"/>
        <end position="23"/>
    </location>
    <ligand>
        <name>substrate</name>
    </ligand>
</feature>
<dbReference type="Proteomes" id="UP000241118">
    <property type="component" value="Unassembled WGS sequence"/>
</dbReference>
<dbReference type="InterPro" id="IPR013078">
    <property type="entry name" value="His_Pase_superF_clade-1"/>
</dbReference>
<keyword evidence="4" id="KW-1185">Reference proteome</keyword>
<dbReference type="RefSeq" id="WP_106613899.1">
    <property type="nucleotide sequence ID" value="NZ_PYAX01000001.1"/>
</dbReference>
<dbReference type="PANTHER" id="PTHR48100:SF15">
    <property type="entry name" value="SEDOHEPTULOSE 1,7-BISPHOSPHATASE"/>
    <property type="match status" value="1"/>
</dbReference>
<evidence type="ECO:0000256" key="2">
    <source>
        <dbReference type="PIRSR" id="PIRSR613078-2"/>
    </source>
</evidence>
<dbReference type="PIRSF" id="PIRSF000709">
    <property type="entry name" value="6PFK_2-Ptase"/>
    <property type="match status" value="1"/>
</dbReference>
<name>A0A2P8IJI0_SACCR</name>
<evidence type="ECO:0000256" key="1">
    <source>
        <dbReference type="PIRSR" id="PIRSR613078-1"/>
    </source>
</evidence>
<dbReference type="SUPFAM" id="SSF53254">
    <property type="entry name" value="Phosphoglycerate mutase-like"/>
    <property type="match status" value="1"/>
</dbReference>
<evidence type="ECO:0000313" key="4">
    <source>
        <dbReference type="Proteomes" id="UP000241118"/>
    </source>
</evidence>
<dbReference type="AlphaFoldDB" id="A0A2P8IJI0"/>
<dbReference type="GO" id="GO:0070297">
    <property type="term" value="P:regulation of phosphorelay signal transduction system"/>
    <property type="evidence" value="ECO:0007669"/>
    <property type="project" value="TreeGrafter"/>
</dbReference>
<sequence length="201" mass="22025">MTSHVYLLRHGQTEWSESGRHTGLTDVPLTETGVQQARRAGAVLARLRATDLPPALVLASPRQRAWRTAELAGLHDVERTEELAEWDYGDYEGLTTPQIRETDPGWTVWTHAVPGGETHDEVAARAAKVLDRARQALTGGDVVLVGHGHFSRVLIATWLNLPPSEGVHFGLDPAGTTVLGDERGDPQVRRLNVPAWEVDVD</sequence>
<feature type="active site" description="Proton donor/acceptor" evidence="1">
    <location>
        <position position="85"/>
    </location>
</feature>
<dbReference type="CDD" id="cd07067">
    <property type="entry name" value="HP_PGM_like"/>
    <property type="match status" value="1"/>
</dbReference>
<dbReference type="InterPro" id="IPR050275">
    <property type="entry name" value="PGM_Phosphatase"/>
</dbReference>
<dbReference type="InterPro" id="IPR029033">
    <property type="entry name" value="His_PPase_superfam"/>
</dbReference>
<dbReference type="OrthoDB" id="4697614at2"/>
<protein>
    <submittedName>
        <fullName evidence="3">Putative phosphoglycerate mutase</fullName>
    </submittedName>
</protein>
<proteinExistence type="predicted"/>
<dbReference type="PANTHER" id="PTHR48100">
    <property type="entry name" value="BROAD-SPECIFICITY PHOSPHATASE YOR283W-RELATED"/>
    <property type="match status" value="1"/>
</dbReference>
<feature type="active site" description="Tele-phosphohistidine intermediate" evidence="1">
    <location>
        <position position="10"/>
    </location>
</feature>
<dbReference type="EMBL" id="PYAX01000001">
    <property type="protein sequence ID" value="PSL58640.1"/>
    <property type="molecule type" value="Genomic_DNA"/>
</dbReference>
<evidence type="ECO:0000313" key="3">
    <source>
        <dbReference type="EMBL" id="PSL58640.1"/>
    </source>
</evidence>